<dbReference type="InterPro" id="IPR013320">
    <property type="entry name" value="ConA-like_dom_sf"/>
</dbReference>
<dbReference type="EMBL" id="CP020918">
    <property type="protein sequence ID" value="AWG20509.1"/>
    <property type="molecule type" value="Genomic_DNA"/>
</dbReference>
<organism evidence="5 6">
    <name type="scientific">Flavobacterium faecale</name>
    <dbReference type="NCBI Taxonomy" id="1355330"/>
    <lineage>
        <taxon>Bacteria</taxon>
        <taxon>Pseudomonadati</taxon>
        <taxon>Bacteroidota</taxon>
        <taxon>Flavobacteriia</taxon>
        <taxon>Flavobacteriales</taxon>
        <taxon>Flavobacteriaceae</taxon>
        <taxon>Flavobacterium</taxon>
    </lineage>
</organism>
<dbReference type="KEGG" id="ffa:FFWV33_02670"/>
<sequence length="818" mass="84963">MKTTLLFCTFLFLSSLSTVKGQTYTFNMNVTPGNSPSKTETINGVTMTFAANGVNVYSDDFSYLPNIDQNAVGCESGSTSATFTFSSAINITSIVAGLEDTGKILTFTPTGGSNSTVNQSINNFSASIVPLNWKGVTKITITAPSQAYFVFDKIIFSLNTAPAISGTVASQTVNDNSTLLPFSGITTTDADGDNLSATITLDTNAKGILSGAGLSGTGPYTIASTTAANLQATLRALTYNPTDNRTTTSETTTFTIAVNDGTATTSNNTTTVISSAVKPTATITLADNALSIGETSLVTITFSEAVTGFTNADLTIANGTLTSVSSSNGGITWTATFTPTNNIVSATNVISLDKAGVADSAGNTGSEITNSPNYSIDTTSSLITSVAVPPNATYTTSQNLNFTVTFSKNIIVNTTGGVPQIGLTIGSTIRQAVYTSGSGTNALLFSYTVQNGELDTDGITVGNLVTNGGTIKDNATNNATLTLNSVGTTNNVLVNSVTPATHLNFDGVNDYVSINNITTASFTLEAYIKTTTNSPGGVYPYQGVGILDSDVGGPANDFTFTVLNNKLSFWDGNANQNVNGITTVVDGNWHHVAVVRTSGTSIKVYVDGVLDGQVNVAGTAVLNSNSKIYIGSSKTDNRYFNGSIDDVRIWNSARTAEQINASKNCELQGNEASLVSYYKFNQGNDAANNSGITTLTDATSNANNGTLTNLALTGATSNWLAGSPVVTGSTCTTLSTKSFSKSNSIKVYPNPTSDSVTIEASTTDNATVQVSDSTGRILVTKNLSNATNTVDLSQLQQGVYIFKVKTKDGESVTKVVKQ</sequence>
<keyword evidence="6" id="KW-1185">Reference proteome</keyword>
<evidence type="ECO:0000256" key="3">
    <source>
        <dbReference type="SAM" id="SignalP"/>
    </source>
</evidence>
<dbReference type="CDD" id="cd00110">
    <property type="entry name" value="LamG"/>
    <property type="match status" value="1"/>
</dbReference>
<evidence type="ECO:0000256" key="2">
    <source>
        <dbReference type="ARBA" id="ARBA00023157"/>
    </source>
</evidence>
<dbReference type="Pfam" id="PF19078">
    <property type="entry name" value="Big_12"/>
    <property type="match status" value="1"/>
</dbReference>
<dbReference type="SUPFAM" id="SSF49899">
    <property type="entry name" value="Concanavalin A-like lectins/glucanases"/>
    <property type="match status" value="1"/>
</dbReference>
<dbReference type="Pfam" id="PF13385">
    <property type="entry name" value="Laminin_G_3"/>
    <property type="match status" value="1"/>
</dbReference>
<dbReference type="Gene3D" id="2.60.120.200">
    <property type="match status" value="1"/>
</dbReference>
<dbReference type="OrthoDB" id="9801383at2"/>
<accession>A0A2S1L9S5</accession>
<dbReference type="GO" id="GO:0004553">
    <property type="term" value="F:hydrolase activity, hydrolyzing O-glycosyl compounds"/>
    <property type="evidence" value="ECO:0007669"/>
    <property type="project" value="UniProtKB-ARBA"/>
</dbReference>
<dbReference type="InterPro" id="IPR026444">
    <property type="entry name" value="Secre_tail"/>
</dbReference>
<evidence type="ECO:0000256" key="1">
    <source>
        <dbReference type="ARBA" id="ARBA00022729"/>
    </source>
</evidence>
<dbReference type="Proteomes" id="UP000244527">
    <property type="component" value="Chromosome"/>
</dbReference>
<dbReference type="InterPro" id="IPR001791">
    <property type="entry name" value="Laminin_G"/>
</dbReference>
<evidence type="ECO:0000259" key="4">
    <source>
        <dbReference type="PROSITE" id="PS50025"/>
    </source>
</evidence>
<dbReference type="Pfam" id="PF18962">
    <property type="entry name" value="Por_Secre_tail"/>
    <property type="match status" value="1"/>
</dbReference>
<evidence type="ECO:0000313" key="6">
    <source>
        <dbReference type="Proteomes" id="UP000244527"/>
    </source>
</evidence>
<dbReference type="RefSeq" id="WP_108739471.1">
    <property type="nucleotide sequence ID" value="NZ_CP020918.1"/>
</dbReference>
<dbReference type="SMART" id="SM00560">
    <property type="entry name" value="LamGL"/>
    <property type="match status" value="1"/>
</dbReference>
<name>A0A2S1L9S5_9FLAO</name>
<feature type="chain" id="PRO_5015583566" description="Laminin G domain-containing protein" evidence="3">
    <location>
        <begin position="21"/>
        <end position="818"/>
    </location>
</feature>
<dbReference type="PROSITE" id="PS50025">
    <property type="entry name" value="LAM_G_DOMAIN"/>
    <property type="match status" value="1"/>
</dbReference>
<dbReference type="GO" id="GO:0005975">
    <property type="term" value="P:carbohydrate metabolic process"/>
    <property type="evidence" value="ECO:0007669"/>
    <property type="project" value="UniProtKB-ARBA"/>
</dbReference>
<protein>
    <recommendedName>
        <fullName evidence="4">Laminin G domain-containing protein</fullName>
    </recommendedName>
</protein>
<dbReference type="InterPro" id="IPR044048">
    <property type="entry name" value="Big_12"/>
</dbReference>
<dbReference type="AlphaFoldDB" id="A0A2S1L9S5"/>
<keyword evidence="2" id="KW-1015">Disulfide bond</keyword>
<feature type="signal peptide" evidence="3">
    <location>
        <begin position="1"/>
        <end position="20"/>
    </location>
</feature>
<gene>
    <name evidence="5" type="ORF">FFWV33_02670</name>
</gene>
<keyword evidence="1 3" id="KW-0732">Signal</keyword>
<dbReference type="InterPro" id="IPR006558">
    <property type="entry name" value="LamG-like"/>
</dbReference>
<feature type="domain" description="Laminin G" evidence="4">
    <location>
        <begin position="501"/>
        <end position="665"/>
    </location>
</feature>
<dbReference type="NCBIfam" id="TIGR04183">
    <property type="entry name" value="Por_Secre_tail"/>
    <property type="match status" value="1"/>
</dbReference>
<proteinExistence type="predicted"/>
<reference evidence="5 6" key="1">
    <citation type="submission" date="2017-04" db="EMBL/GenBank/DDBJ databases">
        <title>Compelte genome sequence of WV33.</title>
        <authorList>
            <person name="Lee P.C."/>
        </authorList>
    </citation>
    <scope>NUCLEOTIDE SEQUENCE [LARGE SCALE GENOMIC DNA]</scope>
    <source>
        <strain evidence="5 6">WV33</strain>
    </source>
</reference>
<evidence type="ECO:0000313" key="5">
    <source>
        <dbReference type="EMBL" id="AWG20509.1"/>
    </source>
</evidence>